<dbReference type="InterPro" id="IPR045109">
    <property type="entry name" value="LSDs-like"/>
</dbReference>
<keyword evidence="6" id="KW-1185">Reference proteome</keyword>
<dbReference type="GO" id="GO:0046872">
    <property type="term" value="F:metal ion binding"/>
    <property type="evidence" value="ECO:0007669"/>
    <property type="project" value="UniProtKB-KW"/>
</dbReference>
<protein>
    <submittedName>
        <fullName evidence="5">ENBP1</fullName>
    </submittedName>
</protein>
<reference evidence="5 6" key="1">
    <citation type="journal article" date="2018" name="Front. Plant Sci.">
        <title>Red Clover (Trifolium pratense) and Zigzag Clover (T. medium) - A Picture of Genomic Similarities and Differences.</title>
        <authorList>
            <person name="Dluhosova J."/>
            <person name="Istvanek J."/>
            <person name="Nedelnik J."/>
            <person name="Repkova J."/>
        </authorList>
    </citation>
    <scope>NUCLEOTIDE SEQUENCE [LARGE SCALE GENOMIC DNA]</scope>
    <source>
        <strain evidence="6">cv. 10/8</strain>
        <tissue evidence="5">Leaf</tissue>
    </source>
</reference>
<evidence type="ECO:0000256" key="2">
    <source>
        <dbReference type="ARBA" id="ARBA00006801"/>
    </source>
</evidence>
<dbReference type="EMBL" id="LXQA010517908">
    <property type="protein sequence ID" value="MCI56768.1"/>
    <property type="molecule type" value="Genomic_DNA"/>
</dbReference>
<keyword evidence="4" id="KW-0539">Nucleus</keyword>
<dbReference type="GO" id="GO:0032454">
    <property type="term" value="F:histone H3K9 demethylase activity"/>
    <property type="evidence" value="ECO:0007669"/>
    <property type="project" value="InterPro"/>
</dbReference>
<dbReference type="PANTHER" id="PTHR12549">
    <property type="entry name" value="JMJC DOMAIN-CONTAINING HISTONE DEMETHYLATION PROTEIN"/>
    <property type="match status" value="1"/>
</dbReference>
<organism evidence="5 6">
    <name type="scientific">Trifolium medium</name>
    <dbReference type="NCBI Taxonomy" id="97028"/>
    <lineage>
        <taxon>Eukaryota</taxon>
        <taxon>Viridiplantae</taxon>
        <taxon>Streptophyta</taxon>
        <taxon>Embryophyta</taxon>
        <taxon>Tracheophyta</taxon>
        <taxon>Spermatophyta</taxon>
        <taxon>Magnoliopsida</taxon>
        <taxon>eudicotyledons</taxon>
        <taxon>Gunneridae</taxon>
        <taxon>Pentapetalae</taxon>
        <taxon>rosids</taxon>
        <taxon>fabids</taxon>
        <taxon>Fabales</taxon>
        <taxon>Fabaceae</taxon>
        <taxon>Papilionoideae</taxon>
        <taxon>50 kb inversion clade</taxon>
        <taxon>NPAAA clade</taxon>
        <taxon>Hologalegina</taxon>
        <taxon>IRL clade</taxon>
        <taxon>Trifolieae</taxon>
        <taxon>Trifolium</taxon>
    </lineage>
</organism>
<comment type="similarity">
    <text evidence="2">Belongs to the JARID1 histone demethylase family.</text>
</comment>
<evidence type="ECO:0000256" key="4">
    <source>
        <dbReference type="ARBA" id="ARBA00023242"/>
    </source>
</evidence>
<dbReference type="GO" id="GO:0000118">
    <property type="term" value="C:histone deacetylase complex"/>
    <property type="evidence" value="ECO:0007669"/>
    <property type="project" value="TreeGrafter"/>
</dbReference>
<keyword evidence="3" id="KW-0479">Metal-binding</keyword>
<dbReference type="AlphaFoldDB" id="A0A392T6T1"/>
<dbReference type="Proteomes" id="UP000265520">
    <property type="component" value="Unassembled WGS sequence"/>
</dbReference>
<dbReference type="GO" id="GO:0031490">
    <property type="term" value="F:chromatin DNA binding"/>
    <property type="evidence" value="ECO:0007669"/>
    <property type="project" value="TreeGrafter"/>
</dbReference>
<feature type="non-terminal residue" evidence="5">
    <location>
        <position position="85"/>
    </location>
</feature>
<proteinExistence type="inferred from homology"/>
<dbReference type="GO" id="GO:0003712">
    <property type="term" value="F:transcription coregulator activity"/>
    <property type="evidence" value="ECO:0007669"/>
    <property type="project" value="TreeGrafter"/>
</dbReference>
<accession>A0A392T6T1</accession>
<comment type="caution">
    <text evidence="5">The sequence shown here is derived from an EMBL/GenBank/DDBJ whole genome shotgun (WGS) entry which is preliminary data.</text>
</comment>
<comment type="subcellular location">
    <subcellularLocation>
        <location evidence="1">Nucleus</location>
    </subcellularLocation>
</comment>
<dbReference type="GO" id="GO:0006357">
    <property type="term" value="P:regulation of transcription by RNA polymerase II"/>
    <property type="evidence" value="ECO:0007669"/>
    <property type="project" value="TreeGrafter"/>
</dbReference>
<evidence type="ECO:0000256" key="3">
    <source>
        <dbReference type="ARBA" id="ARBA00022723"/>
    </source>
</evidence>
<evidence type="ECO:0000313" key="5">
    <source>
        <dbReference type="EMBL" id="MCI56768.1"/>
    </source>
</evidence>
<evidence type="ECO:0000256" key="1">
    <source>
        <dbReference type="ARBA" id="ARBA00004123"/>
    </source>
</evidence>
<evidence type="ECO:0000313" key="6">
    <source>
        <dbReference type="Proteomes" id="UP000265520"/>
    </source>
</evidence>
<dbReference type="PANTHER" id="PTHR12549:SF38">
    <property type="entry name" value="JMJC DOMAIN-CONTAINING HISTONE DEMETHYLASE 2, ISOFORM A"/>
    <property type="match status" value="1"/>
</dbReference>
<dbReference type="GO" id="GO:0000785">
    <property type="term" value="C:chromatin"/>
    <property type="evidence" value="ECO:0007669"/>
    <property type="project" value="TreeGrafter"/>
</dbReference>
<name>A0A392T6T1_9FABA</name>
<sequence>MVDTPPETIAWRAKTNGSIPCPPKARGGCGTGTLSLRRLFKANWIDKLTRGAEELTIKYNPPINDLSLGCSECHIFEEDAAHDSA</sequence>